<proteinExistence type="inferred from homology"/>
<dbReference type="GO" id="GO:0005886">
    <property type="term" value="C:plasma membrane"/>
    <property type="evidence" value="ECO:0007669"/>
    <property type="project" value="UniProtKB-SubCell"/>
</dbReference>
<evidence type="ECO:0000256" key="7">
    <source>
        <dbReference type="ARBA" id="ARBA00023180"/>
    </source>
</evidence>
<dbReference type="GO" id="GO:0006897">
    <property type="term" value="P:endocytosis"/>
    <property type="evidence" value="ECO:0007669"/>
    <property type="project" value="TreeGrafter"/>
</dbReference>
<dbReference type="Gene3D" id="1.20.1640.10">
    <property type="entry name" value="Multidrug efflux transporter AcrB transmembrane domain"/>
    <property type="match status" value="2"/>
</dbReference>
<protein>
    <submittedName>
        <fullName evidence="12">SSD domain-containing protein</fullName>
    </submittedName>
</protein>
<evidence type="ECO:0000256" key="6">
    <source>
        <dbReference type="ARBA" id="ARBA00023136"/>
    </source>
</evidence>
<keyword evidence="4 8" id="KW-0812">Transmembrane</keyword>
<evidence type="ECO:0000313" key="11">
    <source>
        <dbReference type="Proteomes" id="UP000274131"/>
    </source>
</evidence>
<dbReference type="OrthoDB" id="6510177at2759"/>
<evidence type="ECO:0000256" key="4">
    <source>
        <dbReference type="ARBA" id="ARBA00022692"/>
    </source>
</evidence>
<feature type="domain" description="SSD" evidence="9">
    <location>
        <begin position="272"/>
        <end position="429"/>
    </location>
</feature>
<comment type="subcellular location">
    <subcellularLocation>
        <location evidence="1">Cell membrane</location>
        <topology evidence="1">Multi-pass membrane protein</topology>
    </subcellularLocation>
</comment>
<feature type="transmembrane region" description="Helical" evidence="8">
    <location>
        <begin position="686"/>
        <end position="703"/>
    </location>
</feature>
<feature type="transmembrane region" description="Helical" evidence="8">
    <location>
        <begin position="332"/>
        <end position="355"/>
    </location>
</feature>
<reference evidence="10 11" key="2">
    <citation type="submission" date="2018-10" db="EMBL/GenBank/DDBJ databases">
        <authorList>
            <consortium name="Pathogen Informatics"/>
        </authorList>
    </citation>
    <scope>NUCLEOTIDE SEQUENCE [LARGE SCALE GENOMIC DNA]</scope>
</reference>
<dbReference type="Proteomes" id="UP000274131">
    <property type="component" value="Unassembled WGS sequence"/>
</dbReference>
<feature type="transmembrane region" description="Helical" evidence="8">
    <location>
        <begin position="807"/>
        <end position="830"/>
    </location>
</feature>
<feature type="transmembrane region" description="Helical" evidence="8">
    <location>
        <begin position="836"/>
        <end position="859"/>
    </location>
</feature>
<name>A0A0N4VA53_ENTVE</name>
<dbReference type="GO" id="GO:0018996">
    <property type="term" value="P:molting cycle, collagen and cuticulin-based cuticle"/>
    <property type="evidence" value="ECO:0007669"/>
    <property type="project" value="TreeGrafter"/>
</dbReference>
<dbReference type="InterPro" id="IPR003392">
    <property type="entry name" value="PTHD_SSD"/>
</dbReference>
<feature type="transmembrane region" description="Helical" evidence="8">
    <location>
        <begin position="269"/>
        <end position="288"/>
    </location>
</feature>
<organism evidence="12">
    <name type="scientific">Enterobius vermicularis</name>
    <name type="common">Human pinworm</name>
    <dbReference type="NCBI Taxonomy" id="51028"/>
    <lineage>
        <taxon>Eukaryota</taxon>
        <taxon>Metazoa</taxon>
        <taxon>Ecdysozoa</taxon>
        <taxon>Nematoda</taxon>
        <taxon>Chromadorea</taxon>
        <taxon>Rhabditida</taxon>
        <taxon>Spirurina</taxon>
        <taxon>Oxyuridomorpha</taxon>
        <taxon>Oxyuroidea</taxon>
        <taxon>Oxyuridae</taxon>
        <taxon>Enterobius</taxon>
    </lineage>
</organism>
<dbReference type="PROSITE" id="PS50156">
    <property type="entry name" value="SSD"/>
    <property type="match status" value="1"/>
</dbReference>
<dbReference type="PANTHER" id="PTHR10796:SF192">
    <property type="entry name" value="SSD DOMAIN-CONTAINING PROTEIN"/>
    <property type="match status" value="1"/>
</dbReference>
<dbReference type="InterPro" id="IPR051697">
    <property type="entry name" value="Patched_domain-protein"/>
</dbReference>
<feature type="transmembrane region" description="Helical" evidence="8">
    <location>
        <begin position="734"/>
        <end position="754"/>
    </location>
</feature>
<dbReference type="WBParaSite" id="EVEC_0000733501-mRNA-1">
    <property type="protein sequence ID" value="EVEC_0000733501-mRNA-1"/>
    <property type="gene ID" value="EVEC_0000733501"/>
</dbReference>
<dbReference type="AlphaFoldDB" id="A0A0N4VA53"/>
<reference evidence="12" key="1">
    <citation type="submission" date="2017-02" db="UniProtKB">
        <authorList>
            <consortium name="WormBaseParasite"/>
        </authorList>
    </citation>
    <scope>IDENTIFICATION</scope>
</reference>
<evidence type="ECO:0000313" key="12">
    <source>
        <dbReference type="WBParaSite" id="EVEC_0000733501-mRNA-1"/>
    </source>
</evidence>
<dbReference type="FunFam" id="1.20.1640.10:FF:000013">
    <property type="entry name" value="PaTched Related family"/>
    <property type="match status" value="1"/>
</dbReference>
<evidence type="ECO:0000259" key="9">
    <source>
        <dbReference type="PROSITE" id="PS50156"/>
    </source>
</evidence>
<sequence>MLTSDCIERPLSKTFYRYGHFVALHPLPFVAIPLLVTAFCAVGLLHLDPLTDAVYLFTPSDAPSKTERQIIHDLWPLHRHNYIPGRAVTQSREVQVIAVAKNNGNILQKPYSEAVRRLDMFIQKRVKIEYEGEVYGYENLCLEWRASGCPGNKHVHIVNDLYEHGINVTFPTVRFGTTSGYIGGALGGVTISRGSNNTMYIAGAHAWFLVYHLAFHPQNLSYISGLWEKMLQDALEHYPPDPYITFTYFHSQTLAEELKRNAESLVPRFILAFSILVAFSVICSLVFIDGTFYIDWVLSKPALSILGVINAGMGIVTGVGLANFFGLPYNDIVAVMPFLVVAVGTDNMFLMVAALRHTNRAHPVPRRIGECMSDAAISIFITSLTDVFSFAVGTITSIPAVRIFCTFTATAISATFVYQITFFCALLSITTEWESKGFHCIFAKPTVPEGLGKTGRLLDRLFWLGSRPDPNLQNLKKNVKDAGAKSFFENWFAPILMQPVVRALVAIWFIIYCLIAVYGCTQIKEGLEPVNLLVEDSYAIPHYRILEKYFWHYGAPLQVVVSNSPDLRNPQERSSIKAMVHHFANTAHSIGDDSVQFWLKEMEIYYQKELGMNITDQAFYALAQHFMSARSHDYWSEDVVWERDENDVNRIKSFRFLVGLRQISKTYQQEDATATMRQVAARYRKYNVTTFMPLWLFTDQYAIVVPNTIQNIVIALIVMIVIALLLIPQPMCSLWVAFAIASIDLGVIGIMTLWNVNLDAISMITIIMSIGFSVDYSAHITYGYVISKEPKPKDRVKKALGSLSWPLIQGATSTILAVIVLADIPAYMIVTFFKTVFLSITLGIIHGLIFLPVMLSLFVRGSCFTATAKPKVIFLILSYYDTNK</sequence>
<feature type="transmembrane region" description="Helical" evidence="8">
    <location>
        <begin position="500"/>
        <end position="520"/>
    </location>
</feature>
<evidence type="ECO:0000256" key="1">
    <source>
        <dbReference type="ARBA" id="ARBA00004651"/>
    </source>
</evidence>
<evidence type="ECO:0000256" key="3">
    <source>
        <dbReference type="ARBA" id="ARBA00022475"/>
    </source>
</evidence>
<evidence type="ECO:0000256" key="8">
    <source>
        <dbReference type="SAM" id="Phobius"/>
    </source>
</evidence>
<keyword evidence="6 8" id="KW-0472">Membrane</keyword>
<dbReference type="InterPro" id="IPR000731">
    <property type="entry name" value="SSD"/>
</dbReference>
<feature type="transmembrane region" description="Helical" evidence="8">
    <location>
        <begin position="303"/>
        <end position="325"/>
    </location>
</feature>
<evidence type="ECO:0000256" key="5">
    <source>
        <dbReference type="ARBA" id="ARBA00022989"/>
    </source>
</evidence>
<evidence type="ECO:0000256" key="2">
    <source>
        <dbReference type="ARBA" id="ARBA00005585"/>
    </source>
</evidence>
<feature type="transmembrane region" description="Helical" evidence="8">
    <location>
        <begin position="760"/>
        <end position="786"/>
    </location>
</feature>
<keyword evidence="5 8" id="KW-1133">Transmembrane helix</keyword>
<dbReference type="EMBL" id="UXUI01008674">
    <property type="protein sequence ID" value="VDD92105.1"/>
    <property type="molecule type" value="Genomic_DNA"/>
</dbReference>
<keyword evidence="11" id="KW-1185">Reference proteome</keyword>
<evidence type="ECO:0000313" key="10">
    <source>
        <dbReference type="EMBL" id="VDD92105.1"/>
    </source>
</evidence>
<dbReference type="SUPFAM" id="SSF82866">
    <property type="entry name" value="Multidrug efflux transporter AcrB transmembrane domain"/>
    <property type="match status" value="2"/>
</dbReference>
<dbReference type="Pfam" id="PF02460">
    <property type="entry name" value="Patched"/>
    <property type="match status" value="1"/>
</dbReference>
<feature type="transmembrane region" description="Helical" evidence="8">
    <location>
        <begin position="403"/>
        <end position="429"/>
    </location>
</feature>
<keyword evidence="3" id="KW-1003">Cell membrane</keyword>
<feature type="transmembrane region" description="Helical" evidence="8">
    <location>
        <begin position="375"/>
        <end position="396"/>
    </location>
</feature>
<accession>A0A0N4VA53</accession>
<gene>
    <name evidence="10" type="ORF">EVEC_LOCUS6856</name>
</gene>
<dbReference type="GO" id="GO:0030659">
    <property type="term" value="C:cytoplasmic vesicle membrane"/>
    <property type="evidence" value="ECO:0007669"/>
    <property type="project" value="TreeGrafter"/>
</dbReference>
<feature type="transmembrane region" description="Helical" evidence="8">
    <location>
        <begin position="27"/>
        <end position="47"/>
    </location>
</feature>
<comment type="similarity">
    <text evidence="2">Belongs to the patched family.</text>
</comment>
<keyword evidence="7" id="KW-0325">Glycoprotein</keyword>
<feature type="transmembrane region" description="Helical" evidence="8">
    <location>
        <begin position="709"/>
        <end position="727"/>
    </location>
</feature>
<dbReference type="PANTHER" id="PTHR10796">
    <property type="entry name" value="PATCHED-RELATED"/>
    <property type="match status" value="1"/>
</dbReference>